<keyword evidence="2" id="KW-1133">Transmembrane helix</keyword>
<reference evidence="4 5" key="1">
    <citation type="submission" date="2015-02" db="EMBL/GenBank/DDBJ databases">
        <authorList>
            <person name="Chooi Y.-H."/>
        </authorList>
    </citation>
    <scope>NUCLEOTIDE SEQUENCE [LARGE SCALE GENOMIC DNA]</scope>
    <source>
        <strain evidence="4">E3</strain>
    </source>
</reference>
<gene>
    <name evidence="4" type="ORF">PBRA_004338</name>
</gene>
<organism evidence="4 5">
    <name type="scientific">Plasmodiophora brassicae</name>
    <name type="common">Clubroot disease agent</name>
    <dbReference type="NCBI Taxonomy" id="37360"/>
    <lineage>
        <taxon>Eukaryota</taxon>
        <taxon>Sar</taxon>
        <taxon>Rhizaria</taxon>
        <taxon>Endomyxa</taxon>
        <taxon>Phytomyxea</taxon>
        <taxon>Plasmodiophorida</taxon>
        <taxon>Plasmodiophoridae</taxon>
        <taxon>Plasmodiophora</taxon>
    </lineage>
</organism>
<evidence type="ECO:0000313" key="5">
    <source>
        <dbReference type="Proteomes" id="UP000039324"/>
    </source>
</evidence>
<evidence type="ECO:0000256" key="1">
    <source>
        <dbReference type="SAM" id="MobiDB-lite"/>
    </source>
</evidence>
<evidence type="ECO:0000256" key="3">
    <source>
        <dbReference type="SAM" id="SignalP"/>
    </source>
</evidence>
<keyword evidence="2" id="KW-0812">Transmembrane</keyword>
<feature type="compositionally biased region" description="Polar residues" evidence="1">
    <location>
        <begin position="340"/>
        <end position="352"/>
    </location>
</feature>
<feature type="region of interest" description="Disordered" evidence="1">
    <location>
        <begin position="193"/>
        <end position="358"/>
    </location>
</feature>
<dbReference type="AlphaFoldDB" id="A0A0G4IKJ9"/>
<proteinExistence type="predicted"/>
<feature type="compositionally biased region" description="Low complexity" evidence="1">
    <location>
        <begin position="200"/>
        <end position="213"/>
    </location>
</feature>
<name>A0A0G4IKJ9_PLABS</name>
<dbReference type="Proteomes" id="UP000039324">
    <property type="component" value="Unassembled WGS sequence"/>
</dbReference>
<evidence type="ECO:0000313" key="4">
    <source>
        <dbReference type="EMBL" id="CEO95612.1"/>
    </source>
</evidence>
<dbReference type="EMBL" id="CDSF01000024">
    <property type="protein sequence ID" value="CEO95612.1"/>
    <property type="molecule type" value="Genomic_DNA"/>
</dbReference>
<feature type="chain" id="PRO_5005193136" evidence="3">
    <location>
        <begin position="22"/>
        <end position="497"/>
    </location>
</feature>
<feature type="region of interest" description="Disordered" evidence="1">
    <location>
        <begin position="27"/>
        <end position="48"/>
    </location>
</feature>
<protein>
    <submittedName>
        <fullName evidence="4">Uncharacterized protein</fullName>
    </submittedName>
</protein>
<evidence type="ECO:0000256" key="2">
    <source>
        <dbReference type="SAM" id="Phobius"/>
    </source>
</evidence>
<feature type="compositionally biased region" description="Low complexity" evidence="1">
    <location>
        <begin position="301"/>
        <end position="316"/>
    </location>
</feature>
<feature type="transmembrane region" description="Helical" evidence="2">
    <location>
        <begin position="449"/>
        <end position="469"/>
    </location>
</feature>
<feature type="compositionally biased region" description="Basic and acidic residues" evidence="1">
    <location>
        <begin position="37"/>
        <end position="48"/>
    </location>
</feature>
<feature type="compositionally biased region" description="Polar residues" evidence="1">
    <location>
        <begin position="266"/>
        <end position="289"/>
    </location>
</feature>
<keyword evidence="3" id="KW-0732">Signal</keyword>
<feature type="signal peptide" evidence="3">
    <location>
        <begin position="1"/>
        <end position="21"/>
    </location>
</feature>
<sequence length="497" mass="52921">MATCSTAAVLLCLLVIGGVQAGRVDNQRSTRNARSGADGDRAAREDGHPFPVVKNWTLQQLARRGLRSTLPWLTEGGCTISGEKGFLTWVKGKAVQNAPALTTSGALIRYLVEHRKVRRNNPEHRSEIEQVIEDAQKAIPAELEMPDSCKEALSSWMRDFLTDTDPSADKHLYKLYCNHKSWMHILVYDNSQSAKGNVNPSASRSASPAAGGREPTSSMSKSRGAPSRDNRAALPLGTPTGAAIASLTEPKAPDKPSYLSRAGSAVSGTLVQRTTSPGAIPTKLTTKGGISTAPAGESTKSPPNDSNLASSSDSPSGRNASAPIAGTGDALPQDVKNGTPDPSNGHLVSTEPNRTHPKRSYVSKALLVGACTLSAVGIGSYGHVSSAPAMPLEITRNPLLGSRLARGILATSLAIAASLRLSIPKRPSEGPDVPRPGSHRSGHRRVPSWFWIVVALVAIASTAGLLLVVRFYRRHFRTRQYTAWQVQKLEQLMQPLA</sequence>
<keyword evidence="5" id="KW-1185">Reference proteome</keyword>
<accession>A0A0G4IKJ9</accession>
<keyword evidence="2" id="KW-0472">Membrane</keyword>